<organism evidence="2 3">
    <name type="scientific">Paenibacillus methanolicus</name>
    <dbReference type="NCBI Taxonomy" id="582686"/>
    <lineage>
        <taxon>Bacteria</taxon>
        <taxon>Bacillati</taxon>
        <taxon>Bacillota</taxon>
        <taxon>Bacilli</taxon>
        <taxon>Bacillales</taxon>
        <taxon>Paenibacillaceae</taxon>
        <taxon>Paenibacillus</taxon>
    </lineage>
</organism>
<dbReference type="AlphaFoldDB" id="A0A5S5CFI5"/>
<feature type="domain" description="VOC" evidence="1">
    <location>
        <begin position="7"/>
        <end position="131"/>
    </location>
</feature>
<name>A0A5S5CFI5_9BACL</name>
<dbReference type="InterPro" id="IPR037523">
    <property type="entry name" value="VOC_core"/>
</dbReference>
<dbReference type="SUPFAM" id="SSF54593">
    <property type="entry name" value="Glyoxalase/Bleomycin resistance protein/Dihydroxybiphenyl dioxygenase"/>
    <property type="match status" value="1"/>
</dbReference>
<dbReference type="EMBL" id="VNHS01000002">
    <property type="protein sequence ID" value="TYP78144.1"/>
    <property type="molecule type" value="Genomic_DNA"/>
</dbReference>
<dbReference type="InterPro" id="IPR052537">
    <property type="entry name" value="Extradiol_RC_dioxygenase"/>
</dbReference>
<keyword evidence="3" id="KW-1185">Reference proteome</keyword>
<dbReference type="Proteomes" id="UP000323257">
    <property type="component" value="Unassembled WGS sequence"/>
</dbReference>
<dbReference type="RefSeq" id="WP_148928597.1">
    <property type="nucleotide sequence ID" value="NZ_VNHS01000002.1"/>
</dbReference>
<evidence type="ECO:0000313" key="3">
    <source>
        <dbReference type="Proteomes" id="UP000323257"/>
    </source>
</evidence>
<dbReference type="PROSITE" id="PS51819">
    <property type="entry name" value="VOC"/>
    <property type="match status" value="2"/>
</dbReference>
<reference evidence="2 3" key="1">
    <citation type="submission" date="2019-07" db="EMBL/GenBank/DDBJ databases">
        <title>Genomic Encyclopedia of Type Strains, Phase III (KMG-III): the genomes of soil and plant-associated and newly described type strains.</title>
        <authorList>
            <person name="Whitman W."/>
        </authorList>
    </citation>
    <scope>NUCLEOTIDE SEQUENCE [LARGE SCALE GENOMIC DNA]</scope>
    <source>
        <strain evidence="2 3">BL24</strain>
    </source>
</reference>
<accession>A0A5S5CFI5</accession>
<sequence length="312" mass="34683">MTNRTAGIHHITAFARNPQENVDFYSGVLGLRLIKKTINFDNPHTYHLYFGDQAGMPGTIITFFPYPHARQGRVGGGQVGVTTFVIPQGAMTYWEERLALLGVNATNTERFGETYLQFSDPDGLRLELVERQEGAAAASTKGGIPAAMAIKGFGGAVLYSVDHASTMRTLEQVLGFVKVGEDANYARFQSTAELGNRVDVPLRDMEWGASGAGTVHHIAWRARDDQDHEQWRNIAIENGFKATPIVDRNYFKALYFRENGGILFEIATDPPGFARDEEPEKLGEKLMLPEWFEGQREEIEANLLPVTTVAPY</sequence>
<dbReference type="InterPro" id="IPR004360">
    <property type="entry name" value="Glyas_Fos-R_dOase_dom"/>
</dbReference>
<dbReference type="OrthoDB" id="9785698at2"/>
<gene>
    <name evidence="2" type="ORF">BCM02_102721</name>
</gene>
<dbReference type="PANTHER" id="PTHR36110:SF2">
    <property type="entry name" value="RING-CLEAVING DIOXYGENASE MHQE-RELATED"/>
    <property type="match status" value="1"/>
</dbReference>
<proteinExistence type="predicted"/>
<evidence type="ECO:0000313" key="2">
    <source>
        <dbReference type="EMBL" id="TYP78144.1"/>
    </source>
</evidence>
<dbReference type="InterPro" id="IPR029068">
    <property type="entry name" value="Glyas_Bleomycin-R_OHBP_Dase"/>
</dbReference>
<dbReference type="Pfam" id="PF00903">
    <property type="entry name" value="Glyoxalase"/>
    <property type="match status" value="2"/>
</dbReference>
<dbReference type="Gene3D" id="3.10.180.10">
    <property type="entry name" value="2,3-Dihydroxybiphenyl 1,2-Dioxygenase, domain 1"/>
    <property type="match status" value="2"/>
</dbReference>
<comment type="caution">
    <text evidence="2">The sequence shown here is derived from an EMBL/GenBank/DDBJ whole genome shotgun (WGS) entry which is preliminary data.</text>
</comment>
<dbReference type="PANTHER" id="PTHR36110">
    <property type="entry name" value="RING-CLEAVING DIOXYGENASE MHQE-RELATED"/>
    <property type="match status" value="1"/>
</dbReference>
<protein>
    <submittedName>
        <fullName evidence="2">Glyoxalase family protein</fullName>
    </submittedName>
</protein>
<evidence type="ECO:0000259" key="1">
    <source>
        <dbReference type="PROSITE" id="PS51819"/>
    </source>
</evidence>
<feature type="domain" description="VOC" evidence="1">
    <location>
        <begin position="152"/>
        <end position="269"/>
    </location>
</feature>
<dbReference type="CDD" id="cd08347">
    <property type="entry name" value="PcpA_C_like"/>
    <property type="match status" value="1"/>
</dbReference>